<reference evidence="2 3" key="1">
    <citation type="journal article" date="2023" name="Hortic Res">
        <title>Pangenome of water caltrop reveals structural variations and asymmetric subgenome divergence after allopolyploidization.</title>
        <authorList>
            <person name="Zhang X."/>
            <person name="Chen Y."/>
            <person name="Wang L."/>
            <person name="Yuan Y."/>
            <person name="Fang M."/>
            <person name="Shi L."/>
            <person name="Lu R."/>
            <person name="Comes H.P."/>
            <person name="Ma Y."/>
            <person name="Chen Y."/>
            <person name="Huang G."/>
            <person name="Zhou Y."/>
            <person name="Zheng Z."/>
            <person name="Qiu Y."/>
        </authorList>
    </citation>
    <scope>NUCLEOTIDE SEQUENCE [LARGE SCALE GENOMIC DNA]</scope>
    <source>
        <tissue evidence="2">Roots</tissue>
    </source>
</reference>
<feature type="region of interest" description="Disordered" evidence="1">
    <location>
        <begin position="1"/>
        <end position="20"/>
    </location>
</feature>
<sequence>MKPLNPSSDSSLAQETRGGIGERMKRAFQAAVTSLAAPNCRNGLWVSKKIDRRRISCSPEEDSIRTIMFLGSWSHT</sequence>
<dbReference type="EMBL" id="JAXIOK010000020">
    <property type="protein sequence ID" value="KAK4747252.1"/>
    <property type="molecule type" value="Genomic_DNA"/>
</dbReference>
<gene>
    <name evidence="2" type="ORF">SAY87_026289</name>
</gene>
<name>A0AAN7H294_9MYRT</name>
<organism evidence="2 3">
    <name type="scientific">Trapa incisa</name>
    <dbReference type="NCBI Taxonomy" id="236973"/>
    <lineage>
        <taxon>Eukaryota</taxon>
        <taxon>Viridiplantae</taxon>
        <taxon>Streptophyta</taxon>
        <taxon>Embryophyta</taxon>
        <taxon>Tracheophyta</taxon>
        <taxon>Spermatophyta</taxon>
        <taxon>Magnoliopsida</taxon>
        <taxon>eudicotyledons</taxon>
        <taxon>Gunneridae</taxon>
        <taxon>Pentapetalae</taxon>
        <taxon>rosids</taxon>
        <taxon>malvids</taxon>
        <taxon>Myrtales</taxon>
        <taxon>Lythraceae</taxon>
        <taxon>Trapa</taxon>
    </lineage>
</organism>
<feature type="compositionally biased region" description="Polar residues" evidence="1">
    <location>
        <begin position="1"/>
        <end position="14"/>
    </location>
</feature>
<protein>
    <submittedName>
        <fullName evidence="2">Uncharacterized protein</fullName>
    </submittedName>
</protein>
<accession>A0AAN7H294</accession>
<dbReference type="Proteomes" id="UP001345219">
    <property type="component" value="Chromosome 20"/>
</dbReference>
<evidence type="ECO:0000256" key="1">
    <source>
        <dbReference type="SAM" id="MobiDB-lite"/>
    </source>
</evidence>
<comment type="caution">
    <text evidence="2">The sequence shown here is derived from an EMBL/GenBank/DDBJ whole genome shotgun (WGS) entry which is preliminary data.</text>
</comment>
<evidence type="ECO:0000313" key="3">
    <source>
        <dbReference type="Proteomes" id="UP001345219"/>
    </source>
</evidence>
<keyword evidence="3" id="KW-1185">Reference proteome</keyword>
<dbReference type="AlphaFoldDB" id="A0AAN7H294"/>
<evidence type="ECO:0000313" key="2">
    <source>
        <dbReference type="EMBL" id="KAK4747252.1"/>
    </source>
</evidence>
<proteinExistence type="predicted"/>